<keyword evidence="2" id="KW-0812">Transmembrane</keyword>
<dbReference type="PATRIC" id="fig|104102.12.peg.2265"/>
<protein>
    <submittedName>
        <fullName evidence="3">Uncharacterized protein</fullName>
    </submittedName>
</protein>
<dbReference type="OrthoDB" id="7225865at2"/>
<comment type="caution">
    <text evidence="3">The sequence shown here is derived from an EMBL/GenBank/DDBJ whole genome shotgun (WGS) entry which is preliminary data.</text>
</comment>
<feature type="compositionally biased region" description="Basic and acidic residues" evidence="1">
    <location>
        <begin position="69"/>
        <end position="79"/>
    </location>
</feature>
<sequence>MTTGAYVVAGVALVVTLCLVWLIWYATRAGRNAQSVETSQTAANDAEIVAGVQANMAKAQAEGPQSKEQLLDRLDAGTG</sequence>
<keyword evidence="2" id="KW-0472">Membrane</keyword>
<feature type="transmembrane region" description="Helical" evidence="2">
    <location>
        <begin position="6"/>
        <end position="26"/>
    </location>
</feature>
<dbReference type="Proteomes" id="UP000075411">
    <property type="component" value="Unassembled WGS sequence"/>
</dbReference>
<proteinExistence type="predicted"/>
<name>A0A149TY14_9PROT</name>
<keyword evidence="2" id="KW-1133">Transmembrane helix</keyword>
<dbReference type="EMBL" id="LHZT01000117">
    <property type="protein sequence ID" value="KXV57986.1"/>
    <property type="molecule type" value="Genomic_DNA"/>
</dbReference>
<dbReference type="RefSeq" id="WP_061488001.1">
    <property type="nucleotide sequence ID" value="NZ_LHZT01000117.1"/>
</dbReference>
<gene>
    <name evidence="3" type="ORF">AD947_07290</name>
</gene>
<feature type="region of interest" description="Disordered" evidence="1">
    <location>
        <begin position="59"/>
        <end position="79"/>
    </location>
</feature>
<reference evidence="3 4" key="1">
    <citation type="submission" date="2015-06" db="EMBL/GenBank/DDBJ databases">
        <title>Improved classification and identification of acetic acid bacteria using matrix-assisted laser desorption/ionization time-of-flight mass spectrometry; Gluconobacter nephelii and Gluconobacter uchimurae are later heterotypic synonyms of Gluconobacter japonicus and Gluconobacter oxydans, respectively.</title>
        <authorList>
            <person name="Li L."/>
            <person name="Cleenwerck I."/>
            <person name="De Vuyst L."/>
            <person name="Vandamme P."/>
        </authorList>
    </citation>
    <scope>NUCLEOTIDE SEQUENCE [LARGE SCALE GENOMIC DNA]</scope>
    <source>
        <strain evidence="3 4">LMG 1663</strain>
    </source>
</reference>
<evidence type="ECO:0000313" key="4">
    <source>
        <dbReference type="Proteomes" id="UP000075411"/>
    </source>
</evidence>
<organism evidence="3 4">
    <name type="scientific">Acetobacter tropicalis</name>
    <dbReference type="NCBI Taxonomy" id="104102"/>
    <lineage>
        <taxon>Bacteria</taxon>
        <taxon>Pseudomonadati</taxon>
        <taxon>Pseudomonadota</taxon>
        <taxon>Alphaproteobacteria</taxon>
        <taxon>Acetobacterales</taxon>
        <taxon>Acetobacteraceae</taxon>
        <taxon>Acetobacter</taxon>
    </lineage>
</organism>
<dbReference type="AlphaFoldDB" id="A0A149TY14"/>
<evidence type="ECO:0000256" key="1">
    <source>
        <dbReference type="SAM" id="MobiDB-lite"/>
    </source>
</evidence>
<accession>A0A149TY14</accession>
<evidence type="ECO:0000256" key="2">
    <source>
        <dbReference type="SAM" id="Phobius"/>
    </source>
</evidence>
<evidence type="ECO:0000313" key="3">
    <source>
        <dbReference type="EMBL" id="KXV57986.1"/>
    </source>
</evidence>